<evidence type="ECO:0000313" key="1">
    <source>
        <dbReference type="EMBL" id="CAI0465001.1"/>
    </source>
</evidence>
<protein>
    <submittedName>
        <fullName evidence="1">Uncharacterized protein</fullName>
    </submittedName>
</protein>
<dbReference type="Proteomes" id="UP001154282">
    <property type="component" value="Unassembled WGS sequence"/>
</dbReference>
<dbReference type="AlphaFoldDB" id="A0AAV0P2E6"/>
<sequence>MLRWTSQNPYYLNTRLKE</sequence>
<gene>
    <name evidence="1" type="ORF">LITE_LOCUS36418</name>
</gene>
<name>A0AAV0P2E6_9ROSI</name>
<proteinExistence type="predicted"/>
<dbReference type="EMBL" id="CAMGYJ010000008">
    <property type="protein sequence ID" value="CAI0465001.1"/>
    <property type="molecule type" value="Genomic_DNA"/>
</dbReference>
<reference evidence="1" key="1">
    <citation type="submission" date="2022-08" db="EMBL/GenBank/DDBJ databases">
        <authorList>
            <person name="Gutierrez-Valencia J."/>
        </authorList>
    </citation>
    <scope>NUCLEOTIDE SEQUENCE</scope>
</reference>
<organism evidence="1 2">
    <name type="scientific">Linum tenue</name>
    <dbReference type="NCBI Taxonomy" id="586396"/>
    <lineage>
        <taxon>Eukaryota</taxon>
        <taxon>Viridiplantae</taxon>
        <taxon>Streptophyta</taxon>
        <taxon>Embryophyta</taxon>
        <taxon>Tracheophyta</taxon>
        <taxon>Spermatophyta</taxon>
        <taxon>Magnoliopsida</taxon>
        <taxon>eudicotyledons</taxon>
        <taxon>Gunneridae</taxon>
        <taxon>Pentapetalae</taxon>
        <taxon>rosids</taxon>
        <taxon>fabids</taxon>
        <taxon>Malpighiales</taxon>
        <taxon>Linaceae</taxon>
        <taxon>Linum</taxon>
    </lineage>
</organism>
<evidence type="ECO:0000313" key="2">
    <source>
        <dbReference type="Proteomes" id="UP001154282"/>
    </source>
</evidence>
<accession>A0AAV0P2E6</accession>
<keyword evidence="2" id="KW-1185">Reference proteome</keyword>
<comment type="caution">
    <text evidence="1">The sequence shown here is derived from an EMBL/GenBank/DDBJ whole genome shotgun (WGS) entry which is preliminary data.</text>
</comment>